<protein>
    <submittedName>
        <fullName evidence="2">Type IV pilin protein</fullName>
    </submittedName>
</protein>
<dbReference type="EMBL" id="JAWDIO010000002">
    <property type="protein sequence ID" value="MDU0356082.1"/>
    <property type="molecule type" value="Genomic_DNA"/>
</dbReference>
<feature type="transmembrane region" description="Helical" evidence="1">
    <location>
        <begin position="20"/>
        <end position="43"/>
    </location>
</feature>
<accession>A0ABU3T1L6</accession>
<evidence type="ECO:0000313" key="2">
    <source>
        <dbReference type="EMBL" id="MDU0356082.1"/>
    </source>
</evidence>
<proteinExistence type="predicted"/>
<dbReference type="InterPro" id="IPR045584">
    <property type="entry name" value="Pilin-like"/>
</dbReference>
<comment type="caution">
    <text evidence="2">The sequence shown here is derived from an EMBL/GenBank/DDBJ whole genome shotgun (WGS) entry which is preliminary data.</text>
</comment>
<evidence type="ECO:0000256" key="1">
    <source>
        <dbReference type="SAM" id="Phobius"/>
    </source>
</evidence>
<dbReference type="SUPFAM" id="SSF54523">
    <property type="entry name" value="Pili subunits"/>
    <property type="match status" value="1"/>
</dbReference>
<dbReference type="Gene3D" id="3.30.700.10">
    <property type="entry name" value="Glycoprotein, Type 4 Pilin"/>
    <property type="match status" value="1"/>
</dbReference>
<dbReference type="NCBIfam" id="TIGR02532">
    <property type="entry name" value="IV_pilin_GFxxxE"/>
    <property type="match status" value="1"/>
</dbReference>
<keyword evidence="1" id="KW-0472">Membrane</keyword>
<organism evidence="2 3">
    <name type="scientific">Paraglaciecola aquimarina</name>
    <dbReference type="NCBI Taxonomy" id="1235557"/>
    <lineage>
        <taxon>Bacteria</taxon>
        <taxon>Pseudomonadati</taxon>
        <taxon>Pseudomonadota</taxon>
        <taxon>Gammaproteobacteria</taxon>
        <taxon>Alteromonadales</taxon>
        <taxon>Alteromonadaceae</taxon>
        <taxon>Paraglaciecola</taxon>
    </lineage>
</organism>
<keyword evidence="1" id="KW-1133">Transmembrane helix</keyword>
<dbReference type="Pfam" id="PF16732">
    <property type="entry name" value="ComP_DUS"/>
    <property type="match status" value="1"/>
</dbReference>
<reference evidence="2 3" key="1">
    <citation type="submission" date="2023-10" db="EMBL/GenBank/DDBJ databases">
        <title>Glaciecola aquimarina strain GGW-M5 nov., isolated from a coastal seawater.</title>
        <authorList>
            <person name="Bayburt H."/>
            <person name="Kim J.M."/>
            <person name="Choi B.J."/>
            <person name="Jeon C.O."/>
        </authorList>
    </citation>
    <scope>NUCLEOTIDE SEQUENCE [LARGE SCALE GENOMIC DNA]</scope>
    <source>
        <strain evidence="2 3">KCTC 32108</strain>
    </source>
</reference>
<keyword evidence="3" id="KW-1185">Reference proteome</keyword>
<dbReference type="Proteomes" id="UP001247805">
    <property type="component" value="Unassembled WGS sequence"/>
</dbReference>
<sequence length="136" mass="15171">MNIQVKHPLNSKVTHSPIGMTLIELLFVIAIVGLLAALAMPSYQTQVLKSRRGDGINQLLRLKLQQESYRSVHPTYASTEDLELPRSDYFTFSISDESATTYTLIAKAKGGQVNDKACKLLSINQSMQRAPQKCFK</sequence>
<evidence type="ECO:0000313" key="3">
    <source>
        <dbReference type="Proteomes" id="UP001247805"/>
    </source>
</evidence>
<dbReference type="InterPro" id="IPR031982">
    <property type="entry name" value="PilE-like"/>
</dbReference>
<dbReference type="InterPro" id="IPR012902">
    <property type="entry name" value="N_methyl_site"/>
</dbReference>
<name>A0ABU3T1L6_9ALTE</name>
<dbReference type="RefSeq" id="WP_316027590.1">
    <property type="nucleotide sequence ID" value="NZ_JAWDIO010000002.1"/>
</dbReference>
<gene>
    <name evidence="2" type="ORF">RS130_21255</name>
</gene>
<keyword evidence="1" id="KW-0812">Transmembrane</keyword>